<keyword evidence="4 5" id="KW-0472">Membrane</keyword>
<dbReference type="RefSeq" id="WP_025903802.1">
    <property type="nucleotide sequence ID" value="NZ_ATMJ01000025.1"/>
</dbReference>
<dbReference type="InterPro" id="IPR012451">
    <property type="entry name" value="DUF1656"/>
</dbReference>
<dbReference type="NCBIfam" id="NF008615">
    <property type="entry name" value="PRK11594.1"/>
    <property type="match status" value="1"/>
</dbReference>
<dbReference type="HAMAP" id="MF_01546">
    <property type="entry name" value="AaeX"/>
    <property type="match status" value="1"/>
</dbReference>
<evidence type="ECO:0000256" key="3">
    <source>
        <dbReference type="ARBA" id="ARBA00022989"/>
    </source>
</evidence>
<evidence type="ECO:0000256" key="2">
    <source>
        <dbReference type="ARBA" id="ARBA00022692"/>
    </source>
</evidence>
<evidence type="ECO:0000256" key="4">
    <source>
        <dbReference type="ARBA" id="ARBA00023136"/>
    </source>
</evidence>
<feature type="transmembrane region" description="Helical" evidence="5">
    <location>
        <begin position="6"/>
        <end position="31"/>
    </location>
</feature>
<gene>
    <name evidence="5" type="primary">aaeX</name>
    <name evidence="6" type="ORF">GTPT_0271</name>
</gene>
<dbReference type="GO" id="GO:0005886">
    <property type="term" value="C:plasma membrane"/>
    <property type="evidence" value="ECO:0007669"/>
    <property type="project" value="UniProtKB-SubCell"/>
</dbReference>
<dbReference type="Proteomes" id="UP000028602">
    <property type="component" value="Unassembled WGS sequence"/>
</dbReference>
<keyword evidence="2 5" id="KW-0812">Transmembrane</keyword>
<dbReference type="eggNOG" id="ENOG5032YJX">
    <property type="taxonomic scope" value="Bacteria"/>
</dbReference>
<dbReference type="OrthoDB" id="6080293at2"/>
<evidence type="ECO:0000313" key="6">
    <source>
        <dbReference type="EMBL" id="KFD22692.1"/>
    </source>
</evidence>
<dbReference type="AlphaFoldDB" id="A0A085JQE6"/>
<dbReference type="Pfam" id="PF07869">
    <property type="entry name" value="DUF1656"/>
    <property type="match status" value="1"/>
</dbReference>
<comment type="caution">
    <text evidence="6">The sequence shown here is derived from an EMBL/GenBank/DDBJ whole genome shotgun (WGS) entry which is preliminary data.</text>
</comment>
<comment type="subcellular location">
    <subcellularLocation>
        <location evidence="5">Cell membrane</location>
        <topology evidence="5">Multi-pass membrane protein</topology>
    </subcellularLocation>
</comment>
<accession>A0A085JQE6</accession>
<evidence type="ECO:0000256" key="5">
    <source>
        <dbReference type="HAMAP-Rule" id="MF_01546"/>
    </source>
</evidence>
<protein>
    <recommendedName>
        <fullName evidence="5">Protein AaeX</fullName>
    </recommendedName>
</protein>
<organism evidence="6 7">
    <name type="scientific">Tatumella ptyseos ATCC 33301</name>
    <dbReference type="NCBI Taxonomy" id="1005995"/>
    <lineage>
        <taxon>Bacteria</taxon>
        <taxon>Pseudomonadati</taxon>
        <taxon>Pseudomonadota</taxon>
        <taxon>Gammaproteobacteria</taxon>
        <taxon>Enterobacterales</taxon>
        <taxon>Erwiniaceae</taxon>
        <taxon>Tatumella</taxon>
    </lineage>
</organism>
<dbReference type="EMBL" id="JMPR01000004">
    <property type="protein sequence ID" value="KFD22692.1"/>
    <property type="molecule type" value="Genomic_DNA"/>
</dbReference>
<keyword evidence="3 5" id="KW-1133">Transmembrane helix</keyword>
<keyword evidence="7" id="KW-1185">Reference proteome</keyword>
<evidence type="ECO:0000313" key="7">
    <source>
        <dbReference type="Proteomes" id="UP000028602"/>
    </source>
</evidence>
<comment type="similarity">
    <text evidence="5">Belongs to the AaeX family.</text>
</comment>
<name>A0A085JQE6_9GAMM</name>
<sequence length="67" mass="7645">MSVHPVLVVFGLSFPPVFVELILSLLLFWVVKRILTPTGIYDLVWHPSLFNTALYCCVFYLVSSLMV</sequence>
<feature type="transmembrane region" description="Helical" evidence="5">
    <location>
        <begin position="43"/>
        <end position="62"/>
    </location>
</feature>
<proteinExistence type="inferred from homology"/>
<keyword evidence="1 5" id="KW-1003">Cell membrane</keyword>
<reference evidence="6 7" key="1">
    <citation type="submission" date="2014-05" db="EMBL/GenBank/DDBJ databases">
        <title>ATOL: Assembling a taxonomically balanced genome-scale reconstruction of the evolutionary history of the Enterobacteriaceae.</title>
        <authorList>
            <person name="Plunkett G.III."/>
            <person name="Neeno-Eckwall E.C."/>
            <person name="Glasner J.D."/>
            <person name="Perna N.T."/>
        </authorList>
    </citation>
    <scope>NUCLEOTIDE SEQUENCE [LARGE SCALE GENOMIC DNA]</scope>
    <source>
        <strain evidence="6 7">ATCC 33301</strain>
    </source>
</reference>
<evidence type="ECO:0000256" key="1">
    <source>
        <dbReference type="ARBA" id="ARBA00022475"/>
    </source>
</evidence>